<evidence type="ECO:0000313" key="1">
    <source>
        <dbReference type="EMBL" id="MBD8511938.1"/>
    </source>
</evidence>
<protein>
    <recommendedName>
        <fullName evidence="3">Lantibiotic biosynthesis protein</fullName>
    </recommendedName>
</protein>
<organism evidence="1 2">
    <name type="scientific">Photobacterium arenosum</name>
    <dbReference type="NCBI Taxonomy" id="2774143"/>
    <lineage>
        <taxon>Bacteria</taxon>
        <taxon>Pseudomonadati</taxon>
        <taxon>Pseudomonadota</taxon>
        <taxon>Gammaproteobacteria</taxon>
        <taxon>Vibrionales</taxon>
        <taxon>Vibrionaceae</taxon>
        <taxon>Photobacterium</taxon>
    </lineage>
</organism>
<evidence type="ECO:0000313" key="2">
    <source>
        <dbReference type="Proteomes" id="UP000649768"/>
    </source>
</evidence>
<dbReference type="PRINTS" id="PR01955">
    <property type="entry name" value="LANCFRANKIA"/>
</dbReference>
<reference evidence="1 2" key="1">
    <citation type="submission" date="2020-09" db="EMBL/GenBank/DDBJ databases">
        <title>Photobacterium sp. CAU 1568 isolated from sand of Sido Beach.</title>
        <authorList>
            <person name="Kim W."/>
        </authorList>
    </citation>
    <scope>NUCLEOTIDE SEQUENCE [LARGE SCALE GENOMIC DNA]</scope>
    <source>
        <strain evidence="1 2">CAU 1568</strain>
    </source>
</reference>
<evidence type="ECO:0008006" key="3">
    <source>
        <dbReference type="Google" id="ProtNLM"/>
    </source>
</evidence>
<dbReference type="EMBL" id="JACYTP010000002">
    <property type="protein sequence ID" value="MBD8511938.1"/>
    <property type="molecule type" value="Genomic_DNA"/>
</dbReference>
<dbReference type="Pfam" id="PF05147">
    <property type="entry name" value="LANC_like"/>
    <property type="match status" value="1"/>
</dbReference>
<gene>
    <name evidence="1" type="ORF">IFO68_04465</name>
</gene>
<name>A0ABR9BH98_9GAMM</name>
<dbReference type="PRINTS" id="PR01950">
    <property type="entry name" value="LANCSUPER"/>
</dbReference>
<dbReference type="RefSeq" id="WP_192014768.1">
    <property type="nucleotide sequence ID" value="NZ_JACYTP010000002.1"/>
</dbReference>
<sequence length="401" mass="44730">MSSIWAKEPDRINIINSLLHDICSYLNEKATDTDPSLYRGLAGQLLFQWNLRKYNESLVDLTRFEKKFDMFQSQMSDLKDISFGKGLSGCCWLLELLSAEADEAEYDQEINRDFELYLAETFSDHQWSGDYELVFGLAGYAAFCRRRFINNPHEKAYRSILETLTRSAVNTKDGLSWSTPVSSALRFNCSSDNEFNLGVAHGVGSAIATLSFALPLIGDEWQQIKGILVRSCQCLLANHNSPEASTFFGYYAGQTCETRLGWCYGDLSAAWVLSNAASALKDEAMLSRAKEIALASTHRTLQESGVDDGGLCHGSSGLFHIYRKLYKKFGLSEFYDAADYWLDYTLSLYREKGLSGLNQYVSEQGVSIENAGLLEGYSGIGLCLLTAVGVDDSWDDCLLLS</sequence>
<proteinExistence type="predicted"/>
<dbReference type="InterPro" id="IPR007822">
    <property type="entry name" value="LANC-like"/>
</dbReference>
<dbReference type="SUPFAM" id="SSF158745">
    <property type="entry name" value="LanC-like"/>
    <property type="match status" value="1"/>
</dbReference>
<accession>A0ABR9BH98</accession>
<comment type="caution">
    <text evidence="1">The sequence shown here is derived from an EMBL/GenBank/DDBJ whole genome shotgun (WGS) entry which is preliminary data.</text>
</comment>
<keyword evidence="2" id="KW-1185">Reference proteome</keyword>
<dbReference type="PANTHER" id="PTHR12736">
    <property type="entry name" value="LANC-LIKE PROTEIN"/>
    <property type="match status" value="1"/>
</dbReference>
<dbReference type="Gene3D" id="1.50.10.20">
    <property type="match status" value="1"/>
</dbReference>
<dbReference type="Proteomes" id="UP000649768">
    <property type="component" value="Unassembled WGS sequence"/>
</dbReference>
<dbReference type="SMART" id="SM01260">
    <property type="entry name" value="LANC_like"/>
    <property type="match status" value="1"/>
</dbReference>
<dbReference type="PANTHER" id="PTHR12736:SF7">
    <property type="entry name" value="LANC-LIKE PROTEIN 3"/>
    <property type="match status" value="1"/>
</dbReference>